<organism evidence="1">
    <name type="scientific">marine metagenome</name>
    <dbReference type="NCBI Taxonomy" id="408172"/>
    <lineage>
        <taxon>unclassified sequences</taxon>
        <taxon>metagenomes</taxon>
        <taxon>ecological metagenomes</taxon>
    </lineage>
</organism>
<sequence>VLTIQIEKALNMTNKRDDSNERATIKRYGLT</sequence>
<proteinExistence type="predicted"/>
<dbReference type="AlphaFoldDB" id="A0A382DA14"/>
<accession>A0A382DA14</accession>
<name>A0A382DA14_9ZZZZ</name>
<evidence type="ECO:0000313" key="1">
    <source>
        <dbReference type="EMBL" id="SVB34521.1"/>
    </source>
</evidence>
<gene>
    <name evidence="1" type="ORF">METZ01_LOCUS187375</name>
</gene>
<reference evidence="1" key="1">
    <citation type="submission" date="2018-05" db="EMBL/GenBank/DDBJ databases">
        <authorList>
            <person name="Lanie J.A."/>
            <person name="Ng W.-L."/>
            <person name="Kazmierczak K.M."/>
            <person name="Andrzejewski T.M."/>
            <person name="Davidsen T.M."/>
            <person name="Wayne K.J."/>
            <person name="Tettelin H."/>
            <person name="Glass J.I."/>
            <person name="Rusch D."/>
            <person name="Podicherti R."/>
            <person name="Tsui H.-C.T."/>
            <person name="Winkler M.E."/>
        </authorList>
    </citation>
    <scope>NUCLEOTIDE SEQUENCE</scope>
</reference>
<protein>
    <submittedName>
        <fullName evidence="1">Uncharacterized protein</fullName>
    </submittedName>
</protein>
<feature type="non-terminal residue" evidence="1">
    <location>
        <position position="1"/>
    </location>
</feature>
<dbReference type="EMBL" id="UINC01038069">
    <property type="protein sequence ID" value="SVB34521.1"/>
    <property type="molecule type" value="Genomic_DNA"/>
</dbReference>